<feature type="region of interest" description="Disordered" evidence="1">
    <location>
        <begin position="70"/>
        <end position="101"/>
    </location>
</feature>
<gene>
    <name evidence="2" type="ORF">G7Z17_g2093</name>
</gene>
<sequence>MSRPRRRRDAGRARGETTQPAGTRSRDASPDARPCDWASPEQQGNSPRGQPEIPSLGEITDLILISRRKRGEGATAGTAARTSASNLANPERGFALDSMTGDDVRRLLASAPTKTKRGRPSAASSRLIADLAWLGSRLGDTATAHERRRTHARRTQRQGPGPRARRRSAISRGRLQRAAPGAMLPCSHAPARGPALHASAGALAPPLPRGCDPKDPSLASPQRRRAAWQRTRRDEARMRRGRDPKPRSPTPTARSTDPRPQLGRGQAFSPAEQTSES</sequence>
<keyword evidence="3" id="KW-1185">Reference proteome</keyword>
<accession>A0A9P5LET4</accession>
<evidence type="ECO:0000313" key="3">
    <source>
        <dbReference type="Proteomes" id="UP000722485"/>
    </source>
</evidence>
<evidence type="ECO:0000256" key="1">
    <source>
        <dbReference type="SAM" id="MobiDB-lite"/>
    </source>
</evidence>
<proteinExistence type="predicted"/>
<dbReference type="AlphaFoldDB" id="A0A9P5LET4"/>
<feature type="compositionally biased region" description="Basic and acidic residues" evidence="1">
    <location>
        <begin position="24"/>
        <end position="34"/>
    </location>
</feature>
<feature type="compositionally biased region" description="Basic residues" evidence="1">
    <location>
        <begin position="146"/>
        <end position="156"/>
    </location>
</feature>
<feature type="compositionally biased region" description="Basic and acidic residues" evidence="1">
    <location>
        <begin position="231"/>
        <end position="246"/>
    </location>
</feature>
<evidence type="ECO:0000313" key="2">
    <source>
        <dbReference type="EMBL" id="KAF7555578.1"/>
    </source>
</evidence>
<comment type="caution">
    <text evidence="2">The sequence shown here is derived from an EMBL/GenBank/DDBJ whole genome shotgun (WGS) entry which is preliminary data.</text>
</comment>
<feature type="compositionally biased region" description="Low complexity" evidence="1">
    <location>
        <begin position="73"/>
        <end position="82"/>
    </location>
</feature>
<feature type="region of interest" description="Disordered" evidence="1">
    <location>
        <begin position="1"/>
        <end position="58"/>
    </location>
</feature>
<dbReference type="Proteomes" id="UP000722485">
    <property type="component" value="Unassembled WGS sequence"/>
</dbReference>
<protein>
    <submittedName>
        <fullName evidence="2">Uncharacterized protein</fullName>
    </submittedName>
</protein>
<organism evidence="2 3">
    <name type="scientific">Cylindrodendrum hubeiense</name>
    <dbReference type="NCBI Taxonomy" id="595255"/>
    <lineage>
        <taxon>Eukaryota</taxon>
        <taxon>Fungi</taxon>
        <taxon>Dikarya</taxon>
        <taxon>Ascomycota</taxon>
        <taxon>Pezizomycotina</taxon>
        <taxon>Sordariomycetes</taxon>
        <taxon>Hypocreomycetidae</taxon>
        <taxon>Hypocreales</taxon>
        <taxon>Nectriaceae</taxon>
        <taxon>Cylindrodendrum</taxon>
    </lineage>
</organism>
<feature type="region of interest" description="Disordered" evidence="1">
    <location>
        <begin position="141"/>
        <end position="277"/>
    </location>
</feature>
<dbReference type="EMBL" id="JAANBB010000019">
    <property type="protein sequence ID" value="KAF7555578.1"/>
    <property type="molecule type" value="Genomic_DNA"/>
</dbReference>
<name>A0A9P5LET4_9HYPO</name>
<reference evidence="2" key="1">
    <citation type="submission" date="2020-03" db="EMBL/GenBank/DDBJ databases">
        <title>Draft Genome Sequence of Cylindrodendrum hubeiense.</title>
        <authorList>
            <person name="Buettner E."/>
            <person name="Kellner H."/>
        </authorList>
    </citation>
    <scope>NUCLEOTIDE SEQUENCE</scope>
    <source>
        <strain evidence="2">IHI 201604</strain>
    </source>
</reference>